<dbReference type="NCBIfam" id="NF041278">
    <property type="entry name" value="CmcJ_NvfI_EfuI"/>
    <property type="match status" value="1"/>
</dbReference>
<protein>
    <recommendedName>
        <fullName evidence="5">7alpha-cephem-methoxylase P8 chain related protein</fullName>
    </recommendedName>
</protein>
<keyword evidence="4" id="KW-1185">Reference proteome</keyword>
<dbReference type="EMBL" id="KV428147">
    <property type="protein sequence ID" value="KZT35239.1"/>
    <property type="molecule type" value="Genomic_DNA"/>
</dbReference>
<proteinExistence type="inferred from homology"/>
<dbReference type="OrthoDB" id="412788at2759"/>
<dbReference type="PANTHER" id="PTHR34598">
    <property type="entry name" value="BLL6449 PROTEIN"/>
    <property type="match status" value="1"/>
</dbReference>
<accession>A0A166AE81</accession>
<reference evidence="3 4" key="1">
    <citation type="journal article" date="2016" name="Mol. Biol. Evol.">
        <title>Comparative Genomics of Early-Diverging Mushroom-Forming Fungi Provides Insights into the Origins of Lignocellulose Decay Capabilities.</title>
        <authorList>
            <person name="Nagy L.G."/>
            <person name="Riley R."/>
            <person name="Tritt A."/>
            <person name="Adam C."/>
            <person name="Daum C."/>
            <person name="Floudas D."/>
            <person name="Sun H."/>
            <person name="Yadav J.S."/>
            <person name="Pangilinan J."/>
            <person name="Larsson K.H."/>
            <person name="Matsuura K."/>
            <person name="Barry K."/>
            <person name="Labutti K."/>
            <person name="Kuo R."/>
            <person name="Ohm R.A."/>
            <person name="Bhattacharya S.S."/>
            <person name="Shirouzu T."/>
            <person name="Yoshinaga Y."/>
            <person name="Martin F.M."/>
            <person name="Grigoriev I.V."/>
            <person name="Hibbett D.S."/>
        </authorList>
    </citation>
    <scope>NUCLEOTIDE SEQUENCE [LARGE SCALE GENOMIC DNA]</scope>
    <source>
        <strain evidence="3 4">HHB10207 ss-3</strain>
    </source>
</reference>
<evidence type="ECO:0000256" key="1">
    <source>
        <dbReference type="ARBA" id="ARBA00023604"/>
    </source>
</evidence>
<dbReference type="AlphaFoldDB" id="A0A166AE81"/>
<name>A0A166AE81_9AGAM</name>
<gene>
    <name evidence="3" type="ORF">SISSUDRAFT_1064663</name>
</gene>
<dbReference type="Proteomes" id="UP000076798">
    <property type="component" value="Unassembled WGS sequence"/>
</dbReference>
<sequence>MSVGSVSATLNYFVPPLDGSKPLVNINPDPRRGIPATNFGTEEKLIEITDLRGQEHTTNIDVHGFQYFKVPTKEKAFNNDQTIKSQYYKEQADLIKKLTGASRVVMFDHTIRHNKPGDEEDTPENRHPVPRVHVDQTAESARARVIRHLPPSDTPRLLAGRYQIINLWRPIHNPAYDFPLALCDYRTMNPSTDLVPTTLKYPDRDGETFSVKFSPRHKWNYVRGMGVDEGVLIKCFDSVDDGSVAVLTPHTAFIDPTTPKDAPLRSSIELRALVFYD</sequence>
<dbReference type="GO" id="GO:0016491">
    <property type="term" value="F:oxidoreductase activity"/>
    <property type="evidence" value="ECO:0007669"/>
    <property type="project" value="InterPro"/>
</dbReference>
<organism evidence="3 4">
    <name type="scientific">Sistotremastrum suecicum HHB10207 ss-3</name>
    <dbReference type="NCBI Taxonomy" id="1314776"/>
    <lineage>
        <taxon>Eukaryota</taxon>
        <taxon>Fungi</taxon>
        <taxon>Dikarya</taxon>
        <taxon>Basidiomycota</taxon>
        <taxon>Agaricomycotina</taxon>
        <taxon>Agaricomycetes</taxon>
        <taxon>Sistotremastrales</taxon>
        <taxon>Sistotremastraceae</taxon>
        <taxon>Sistotremastrum</taxon>
    </lineage>
</organism>
<evidence type="ECO:0000313" key="3">
    <source>
        <dbReference type="EMBL" id="KZT35239.1"/>
    </source>
</evidence>
<dbReference type="InterPro" id="IPR044053">
    <property type="entry name" value="AsaB-like"/>
</dbReference>
<feature type="region of interest" description="Disordered" evidence="2">
    <location>
        <begin position="113"/>
        <end position="137"/>
    </location>
</feature>
<dbReference type="PANTHER" id="PTHR34598:SF4">
    <property type="entry name" value="7ALPHA-CEPHEM-METHOXYLASE P8 CHAIN RELATED PROTEIN"/>
    <property type="match status" value="1"/>
</dbReference>
<evidence type="ECO:0008006" key="5">
    <source>
        <dbReference type="Google" id="ProtNLM"/>
    </source>
</evidence>
<feature type="compositionally biased region" description="Basic and acidic residues" evidence="2">
    <location>
        <begin position="113"/>
        <end position="136"/>
    </location>
</feature>
<evidence type="ECO:0000256" key="2">
    <source>
        <dbReference type="SAM" id="MobiDB-lite"/>
    </source>
</evidence>
<evidence type="ECO:0000313" key="4">
    <source>
        <dbReference type="Proteomes" id="UP000076798"/>
    </source>
</evidence>
<dbReference type="STRING" id="1314776.A0A166AE81"/>
<comment type="similarity">
    <text evidence="1">Belongs to the asaB hydroxylase/desaturase family.</text>
</comment>